<dbReference type="InterPro" id="IPR011268">
    <property type="entry name" value="Purine_phosphorylase"/>
</dbReference>
<feature type="binding site" evidence="6">
    <location>
        <position position="250"/>
    </location>
    <ligand>
        <name>a purine D-ribonucleoside</name>
        <dbReference type="ChEBI" id="CHEBI:142355"/>
    </ligand>
</feature>
<dbReference type="CDD" id="cd09009">
    <property type="entry name" value="PNP-EcPNPII_like"/>
    <property type="match status" value="1"/>
</dbReference>
<evidence type="ECO:0000259" key="7">
    <source>
        <dbReference type="Pfam" id="PF01048"/>
    </source>
</evidence>
<feature type="binding site" evidence="6">
    <location>
        <position position="68"/>
    </location>
    <ligand>
        <name>phosphate</name>
        <dbReference type="ChEBI" id="CHEBI:43474"/>
    </ligand>
</feature>
<reference evidence="8 9" key="1">
    <citation type="submission" date="2020-12" db="EMBL/GenBank/DDBJ databases">
        <title>Metabolic potential, ecology and presence of endohyphal bacteria is reflected in genomic diversity of Mucoromycotina.</title>
        <authorList>
            <person name="Muszewska A."/>
            <person name="Okrasinska A."/>
            <person name="Steczkiewicz K."/>
            <person name="Drgas O."/>
            <person name="Orlowska M."/>
            <person name="Perlinska-Lenart U."/>
            <person name="Aleksandrzak-Piekarczyk T."/>
            <person name="Szatraj K."/>
            <person name="Zielenkiewicz U."/>
            <person name="Pilsyk S."/>
            <person name="Malc E."/>
            <person name="Mieczkowski P."/>
            <person name="Kruszewska J.S."/>
            <person name="Biernat P."/>
            <person name="Pawlowska J."/>
        </authorList>
    </citation>
    <scope>NUCLEOTIDE SEQUENCE [LARGE SCALE GENOMIC DNA]</scope>
    <source>
        <strain evidence="8 9">CBS 142.35</strain>
    </source>
</reference>
<dbReference type="InterPro" id="IPR035994">
    <property type="entry name" value="Nucleoside_phosphorylase_sf"/>
</dbReference>
<evidence type="ECO:0000256" key="6">
    <source>
        <dbReference type="PIRSR" id="PIRSR000477-2"/>
    </source>
</evidence>
<dbReference type="SUPFAM" id="SSF53167">
    <property type="entry name" value="Purine and uridine phosphorylases"/>
    <property type="match status" value="1"/>
</dbReference>
<dbReference type="UniPathway" id="UPA00606"/>
<comment type="pathway">
    <text evidence="1 5">Purine metabolism; purine nucleoside salvage.</text>
</comment>
<dbReference type="PANTHER" id="PTHR11904:SF9">
    <property type="entry name" value="PURINE NUCLEOSIDE PHOSPHORYLASE-RELATED"/>
    <property type="match status" value="1"/>
</dbReference>
<organism evidence="8 9">
    <name type="scientific">Circinella minor</name>
    <dbReference type="NCBI Taxonomy" id="1195481"/>
    <lineage>
        <taxon>Eukaryota</taxon>
        <taxon>Fungi</taxon>
        <taxon>Fungi incertae sedis</taxon>
        <taxon>Mucoromycota</taxon>
        <taxon>Mucoromycotina</taxon>
        <taxon>Mucoromycetes</taxon>
        <taxon>Mucorales</taxon>
        <taxon>Lichtheimiaceae</taxon>
        <taxon>Circinella</taxon>
    </lineage>
</organism>
<protein>
    <recommendedName>
        <fullName evidence="5">Purine nucleoside phosphorylase</fullName>
        <ecNumber evidence="5">2.4.2.1</ecNumber>
    </recommendedName>
    <alternativeName>
        <fullName evidence="5">Inosine-guanosine phosphorylase</fullName>
    </alternativeName>
</protein>
<dbReference type="Pfam" id="PF01048">
    <property type="entry name" value="PNP_UDP_1"/>
    <property type="match status" value="1"/>
</dbReference>
<dbReference type="GO" id="GO:0005737">
    <property type="term" value="C:cytoplasm"/>
    <property type="evidence" value="ECO:0007669"/>
    <property type="project" value="TreeGrafter"/>
</dbReference>
<evidence type="ECO:0000256" key="4">
    <source>
        <dbReference type="ARBA" id="ARBA00022679"/>
    </source>
</evidence>
<keyword evidence="3 5" id="KW-0328">Glycosyltransferase</keyword>
<dbReference type="AlphaFoldDB" id="A0A8H7VTI8"/>
<sequence>MVLVSEATYNSCHEFLKEQLPKHFHNVRLGIICGSGLGGLVDTIDPTTKVEFHYSDIPGFVTSTVSGHSGKLVFGYLGELKTPTVFMVGRIHLYEGYTPQECTFPVRIMKLLGVESLVVTNACGALNPDFKVGDLMVINDHLSIAAMTGQNPLIGPNLESFGPRFPPVSDAYTYALRKLAFRAALETNISKDDIHEGVYTYSSGPMYESRSEARFLRQIGADVVGMSTVPEVIVARHADMKVLGLSLITNPVVTARGKDAKKEVLNEMGIETVVDDAVDTELMKANHEEVLEASARRADDLQRLMTRFADLWAKEYSH</sequence>
<keyword evidence="9" id="KW-1185">Reference proteome</keyword>
<comment type="caution">
    <text evidence="8">The sequence shown here is derived from an EMBL/GenBank/DDBJ whole genome shotgun (WGS) entry which is preliminary data.</text>
</comment>
<feature type="binding site" evidence="6">
    <location>
        <begin position="90"/>
        <end position="92"/>
    </location>
    <ligand>
        <name>phosphate</name>
        <dbReference type="ChEBI" id="CHEBI:43474"/>
    </ligand>
</feature>
<proteinExistence type="inferred from homology"/>
<comment type="function">
    <text evidence="5">The purine nucleoside phosphorylases catalyze the phosphorolytic breakdown of the N-glycosidic bond in the beta-(deoxy)ribonucleoside molecules, with the formation of the corresponding free purine bases and pentose-1-phosphate.</text>
</comment>
<dbReference type="PIRSF" id="PIRSF000477">
    <property type="entry name" value="PurNPase"/>
    <property type="match status" value="1"/>
</dbReference>
<dbReference type="NCBIfam" id="NF006054">
    <property type="entry name" value="PRK08202.1"/>
    <property type="match status" value="1"/>
</dbReference>
<dbReference type="OrthoDB" id="10261782at2759"/>
<dbReference type="EMBL" id="JAEPRB010000016">
    <property type="protein sequence ID" value="KAG2226539.1"/>
    <property type="molecule type" value="Genomic_DNA"/>
</dbReference>
<feature type="domain" description="Nucleoside phosphorylase" evidence="7">
    <location>
        <begin position="28"/>
        <end position="263"/>
    </location>
</feature>
<evidence type="ECO:0000256" key="2">
    <source>
        <dbReference type="ARBA" id="ARBA00006751"/>
    </source>
</evidence>
<gene>
    <name evidence="8" type="ORF">INT45_014283</name>
</gene>
<dbReference type="Proteomes" id="UP000646827">
    <property type="component" value="Unassembled WGS sequence"/>
</dbReference>
<evidence type="ECO:0000256" key="3">
    <source>
        <dbReference type="ARBA" id="ARBA00022676"/>
    </source>
</evidence>
<evidence type="ECO:0000313" key="8">
    <source>
        <dbReference type="EMBL" id="KAG2226539.1"/>
    </source>
</evidence>
<dbReference type="Gene3D" id="3.40.50.1580">
    <property type="entry name" value="Nucleoside phosphorylase domain"/>
    <property type="match status" value="1"/>
</dbReference>
<dbReference type="EC" id="2.4.2.1" evidence="5"/>
<evidence type="ECO:0000256" key="1">
    <source>
        <dbReference type="ARBA" id="ARBA00005058"/>
    </source>
</evidence>
<feature type="binding site" evidence="6">
    <location>
        <position position="208"/>
    </location>
    <ligand>
        <name>a purine D-ribonucleoside</name>
        <dbReference type="ChEBI" id="CHEBI:142355"/>
    </ligand>
</feature>
<accession>A0A8H7VTI8</accession>
<comment type="similarity">
    <text evidence="2 5">Belongs to the PNP/MTAP phosphorylase family.</text>
</comment>
<name>A0A8H7VTI8_9FUNG</name>
<dbReference type="InterPro" id="IPR000845">
    <property type="entry name" value="Nucleoside_phosphorylase_d"/>
</dbReference>
<dbReference type="NCBIfam" id="TIGR01697">
    <property type="entry name" value="PNPH-PUNA-XAPA"/>
    <property type="match status" value="1"/>
</dbReference>
<dbReference type="PANTHER" id="PTHR11904">
    <property type="entry name" value="METHYLTHIOADENOSINE/PURINE NUCLEOSIDE PHOSPHORYLASE"/>
    <property type="match status" value="1"/>
</dbReference>
<evidence type="ECO:0000256" key="5">
    <source>
        <dbReference type="PIRNR" id="PIRNR000477"/>
    </source>
</evidence>
<feature type="binding site" evidence="6">
    <location>
        <position position="227"/>
    </location>
    <ligand>
        <name>phosphate</name>
        <dbReference type="ChEBI" id="CHEBI:43474"/>
    </ligand>
</feature>
<dbReference type="GO" id="GO:0004731">
    <property type="term" value="F:purine-nucleoside phosphorylase activity"/>
    <property type="evidence" value="ECO:0007669"/>
    <property type="project" value="UniProtKB-EC"/>
</dbReference>
<keyword evidence="4 5" id="KW-0808">Transferase</keyword>
<feature type="binding site" evidence="6">
    <location>
        <position position="35"/>
    </location>
    <ligand>
        <name>phosphate</name>
        <dbReference type="ChEBI" id="CHEBI:43474"/>
    </ligand>
</feature>
<dbReference type="GO" id="GO:0009116">
    <property type="term" value="P:nucleoside metabolic process"/>
    <property type="evidence" value="ECO:0007669"/>
    <property type="project" value="InterPro"/>
</dbReference>
<evidence type="ECO:0000313" key="9">
    <source>
        <dbReference type="Proteomes" id="UP000646827"/>
    </source>
</evidence>
<feature type="binding site" evidence="6">
    <location>
        <position position="122"/>
    </location>
    <ligand>
        <name>phosphate</name>
        <dbReference type="ChEBI" id="CHEBI:43474"/>
    </ligand>
</feature>